<name>A0ACC2NUT1_9HYME</name>
<keyword evidence="2" id="KW-1185">Reference proteome</keyword>
<evidence type="ECO:0000313" key="1">
    <source>
        <dbReference type="EMBL" id="KAJ8674613.1"/>
    </source>
</evidence>
<dbReference type="Proteomes" id="UP001239111">
    <property type="component" value="Chromosome 3"/>
</dbReference>
<proteinExistence type="predicted"/>
<sequence>MRKPLECGNYWNADRTHGAAQPFDVGMRMQLYGVAWPLEIGMRMQLYGRLIHLTLECGRSCRRPPSFWNADETHGAAHPFDVQIAAVECQVARKMCRRPEMRSISGSRVGSIGFPSHPVSYKESHGVALPHLCLKVSLGQSLHRVTPDIRLLQSSHWTPTLRPFIQLKRHQ</sequence>
<organism evidence="1 2">
    <name type="scientific">Eretmocerus hayati</name>
    <dbReference type="NCBI Taxonomy" id="131215"/>
    <lineage>
        <taxon>Eukaryota</taxon>
        <taxon>Metazoa</taxon>
        <taxon>Ecdysozoa</taxon>
        <taxon>Arthropoda</taxon>
        <taxon>Hexapoda</taxon>
        <taxon>Insecta</taxon>
        <taxon>Pterygota</taxon>
        <taxon>Neoptera</taxon>
        <taxon>Endopterygota</taxon>
        <taxon>Hymenoptera</taxon>
        <taxon>Apocrita</taxon>
        <taxon>Proctotrupomorpha</taxon>
        <taxon>Chalcidoidea</taxon>
        <taxon>Aphelinidae</taxon>
        <taxon>Aphelininae</taxon>
        <taxon>Eretmocerus</taxon>
    </lineage>
</organism>
<reference evidence="1" key="1">
    <citation type="submission" date="2023-04" db="EMBL/GenBank/DDBJ databases">
        <title>A chromosome-level genome assembly of the parasitoid wasp Eretmocerus hayati.</title>
        <authorList>
            <person name="Zhong Y."/>
            <person name="Liu S."/>
            <person name="Liu Y."/>
        </authorList>
    </citation>
    <scope>NUCLEOTIDE SEQUENCE</scope>
    <source>
        <strain evidence="1">ZJU_SS_LIU_2023</strain>
    </source>
</reference>
<dbReference type="EMBL" id="CM056743">
    <property type="protein sequence ID" value="KAJ8674613.1"/>
    <property type="molecule type" value="Genomic_DNA"/>
</dbReference>
<accession>A0ACC2NUT1</accession>
<comment type="caution">
    <text evidence="1">The sequence shown here is derived from an EMBL/GenBank/DDBJ whole genome shotgun (WGS) entry which is preliminary data.</text>
</comment>
<protein>
    <submittedName>
        <fullName evidence="1">Uncharacterized protein</fullName>
    </submittedName>
</protein>
<evidence type="ECO:0000313" key="2">
    <source>
        <dbReference type="Proteomes" id="UP001239111"/>
    </source>
</evidence>
<gene>
    <name evidence="1" type="ORF">QAD02_005875</name>
</gene>